<evidence type="ECO:0000313" key="3">
    <source>
        <dbReference type="Proteomes" id="UP000655094"/>
    </source>
</evidence>
<gene>
    <name evidence="2" type="ORF">KPZU09_44020</name>
</gene>
<reference evidence="2" key="1">
    <citation type="submission" date="2020-10" db="EMBL/GenBank/DDBJ databases">
        <title>Genome Sequence of ESBL Producing Zambian Clinical Strains.</title>
        <authorList>
            <person name="Shawa M."/>
            <person name="Furuta Y."/>
            <person name="Simbotwe M."/>
            <person name="Mulenga E."/>
            <person name="Mubanga M."/>
            <person name="Mulenga G."/>
            <person name="Kaile C."/>
            <person name="Zorigt T."/>
            <person name="Hang'ombe B."/>
            <person name="Higashi H."/>
        </authorList>
    </citation>
    <scope>NUCLEOTIDE SEQUENCE</scope>
    <source>
        <strain evidence="2">Zam_UTH_09</strain>
    </source>
</reference>
<dbReference type="Proteomes" id="UP000655094">
    <property type="component" value="Unassembled WGS sequence"/>
</dbReference>
<evidence type="ECO:0000256" key="1">
    <source>
        <dbReference type="SAM" id="Coils"/>
    </source>
</evidence>
<name>A0A919HTR9_KLEPN</name>
<keyword evidence="1" id="KW-0175">Coiled coil</keyword>
<sequence>MVKPMNLDIISLDRSFTVVPKNSLGNEDEASTSMGISSGSIKWSQLEDEYRVVILAAAGAGKTVEMRSRAEIIKQSGRLAFFIRIEDLNESDFAWGLEVGSPEEFEGWLASTNEAWFFLDSVDEARLVAPNAFEKAVKRFAYKISKSRHRAHIYISGRPYAWSFASDYEMVERYLPFSTQNAANSFRKENSLNIYSLNSLNLDDIRFYAAQRQVDNTTEFVDGIERANLQAMASRPFDLDFLISTWSQERKFGSRFELFERNVATRLDEIDPSRRQARPLKATKALEGAALLAGAVTFTGKSGIEIYDKQTDRNGVNAEVVLAEWEPPHVWALLERGIFSDAIYNMVGFRHREIRDYLSAKWLDSLLKKGHSRRIVESLIFRDMYGEQVITPRLSTLVPWLILMDDNIRDKALSIQPEIALNGGDVSHLPLSIRVSMLKSIVSRIANDTDERYVRYNDAIGMIAKADLVEEISSLIREYYSNDDAIFFLTRLIWQINQPICLEELMSVAIDQKRDVYSRIGAVRALVTTATDDVKALLWKNLNEKQNIFPRRILTELVNDSTFDIRNVNYLLNSLMKLEPYRPFETTGLVEGIKVFIDKVSCIQSLEDEEACTVLLDGFYALIKHPPYCEQPDIRISQGNGWLLSSAMELIEKMVLLRSDTCLETKVLDLLLAFVQVRDWHGDHIREYKGALSELVPAWPELNDALFWRAVENRRAEAQFKNRRLIDDWHVQWPGHFFKFDVPSFERVLNYVSQKELLDDRLVALSLALRIYTQSNNNEQYLSKINEVSEQHDELVQKVELYFNPPFDPEIDELNRQQADLKRRGEEKRAQNERKRIEWIERVRANPKDIKSPPGLATGEISNGQYWLYQEINKNKHDHLAKNHDWHDLIETFGMDVACAFRDAAMAYWRMYRPEDESTTSIPFRLVFGLLGLEIESRENPDFPSYLPPDEVQHALLYLTKEMNGFPGWLEKMYQTYPETVLDALWKEIEREFDNESQPNKVNQLLHDIVHRAPWSHIGLAPRIYHWLERNEPQLNQNLRNCIRTLVNGGVSFAELAKLASVKIGNPVVEENLPIWFALYVDTLPDEAIPKLNKWLEQLPKDNASIFAQHFVTTLTGKFRHGEERTSFTGGVRNPSSLKTLFLIMTRYIKPEDDLDRTTVTCYTPTLRDDAQSARELLFQWLAAIPGKETYVALMELTNEYPYKDYTQWMMRAARNRALADADFECWTDKQVHDFDASLVFTPNSPAQLYQMGVYYLLDFKDWLERGNDSLAKTYQKITSETEMRTVVAHHIQNAAKGRFTCAQEAELANSQRPDLWLQHHEVCIPIPVELKLLDKSWSGPDLCERLENQLIGDYLRENQADFGVFLLIWQGENQSDKNWVINGVKVNLSELENALTQHWLSISPKYPKIKDVKIIVIDLSLREIRSAE</sequence>
<evidence type="ECO:0000313" key="2">
    <source>
        <dbReference type="EMBL" id="GHK54666.1"/>
    </source>
</evidence>
<feature type="coiled-coil region" evidence="1">
    <location>
        <begin position="778"/>
        <end position="831"/>
    </location>
</feature>
<organism evidence="2 3">
    <name type="scientific">Klebsiella pneumoniae</name>
    <dbReference type="NCBI Taxonomy" id="573"/>
    <lineage>
        <taxon>Bacteria</taxon>
        <taxon>Pseudomonadati</taxon>
        <taxon>Pseudomonadota</taxon>
        <taxon>Gammaproteobacteria</taxon>
        <taxon>Enterobacterales</taxon>
        <taxon>Enterobacteriaceae</taxon>
        <taxon>Klebsiella/Raoultella group</taxon>
        <taxon>Klebsiella</taxon>
        <taxon>Klebsiella pneumoniae complex</taxon>
    </lineage>
</organism>
<dbReference type="EMBL" id="BNFF01000001">
    <property type="protein sequence ID" value="GHK54666.1"/>
    <property type="molecule type" value="Genomic_DNA"/>
</dbReference>
<protein>
    <submittedName>
        <fullName evidence="2">Uncharacterized protein</fullName>
    </submittedName>
</protein>
<comment type="caution">
    <text evidence="2">The sequence shown here is derived from an EMBL/GenBank/DDBJ whole genome shotgun (WGS) entry which is preliminary data.</text>
</comment>
<proteinExistence type="predicted"/>
<accession>A0A919HTR9</accession>